<proteinExistence type="predicted"/>
<dbReference type="OrthoDB" id="747120at2"/>
<evidence type="ECO:0000256" key="1">
    <source>
        <dbReference type="SAM" id="SignalP"/>
    </source>
</evidence>
<dbReference type="RefSeq" id="WP_094457854.1">
    <property type="nucleotide sequence ID" value="NZ_NOXU01000031.1"/>
</dbReference>
<dbReference type="EMBL" id="NOXU01000031">
    <property type="protein sequence ID" value="OYQ32821.1"/>
    <property type="molecule type" value="Genomic_DNA"/>
</dbReference>
<protein>
    <recommendedName>
        <fullName evidence="4">Lipoprotein</fullName>
    </recommendedName>
</protein>
<accession>A0A255YUF4</accession>
<keyword evidence="1" id="KW-0732">Signal</keyword>
<gene>
    <name evidence="2" type="ORF">CHU95_18930</name>
</gene>
<sequence length="277" mass="29861">MRKLVFAAVLPLTLTACASMVDRPTTASALPDETPAQLYAAALYEAAIPKPSTIGPGLLRIAPDNPKLSWRNGPDGKQVLVASVMSSYAYDRYYRGQPTGGPTGWGQIWVTAVPQLKEFCTEVPGDAAAKTLRVVQWLGLNPASPYAQVVELWIEPEQLVRPCPITDITAATCTLDTADQSGPPAVKGTTTRPICAPGDAPCAEKQSYWDWFATNMRLNLKEGGAPWTRLGYTFDWKPAKDGGFVRYGGSEFVMKPGAKYQVHAAYTLAEYCAAPGS</sequence>
<dbReference type="AlphaFoldDB" id="A0A255YUF4"/>
<dbReference type="PROSITE" id="PS51257">
    <property type="entry name" value="PROKAR_LIPOPROTEIN"/>
    <property type="match status" value="1"/>
</dbReference>
<keyword evidence="3" id="KW-1185">Reference proteome</keyword>
<feature type="chain" id="PRO_5013304864" description="Lipoprotein" evidence="1">
    <location>
        <begin position="19"/>
        <end position="277"/>
    </location>
</feature>
<evidence type="ECO:0000313" key="2">
    <source>
        <dbReference type="EMBL" id="OYQ32821.1"/>
    </source>
</evidence>
<organism evidence="2 3">
    <name type="scientific">Niveispirillum lacus</name>
    <dbReference type="NCBI Taxonomy" id="1981099"/>
    <lineage>
        <taxon>Bacteria</taxon>
        <taxon>Pseudomonadati</taxon>
        <taxon>Pseudomonadota</taxon>
        <taxon>Alphaproteobacteria</taxon>
        <taxon>Rhodospirillales</taxon>
        <taxon>Azospirillaceae</taxon>
        <taxon>Niveispirillum</taxon>
    </lineage>
</organism>
<name>A0A255YUF4_9PROT</name>
<evidence type="ECO:0008006" key="4">
    <source>
        <dbReference type="Google" id="ProtNLM"/>
    </source>
</evidence>
<dbReference type="Proteomes" id="UP000216998">
    <property type="component" value="Unassembled WGS sequence"/>
</dbReference>
<feature type="signal peptide" evidence="1">
    <location>
        <begin position="1"/>
        <end position="18"/>
    </location>
</feature>
<comment type="caution">
    <text evidence="2">The sequence shown here is derived from an EMBL/GenBank/DDBJ whole genome shotgun (WGS) entry which is preliminary data.</text>
</comment>
<reference evidence="2 3" key="1">
    <citation type="submission" date="2017-07" db="EMBL/GenBank/DDBJ databases">
        <title>Niveispirillum cyanobacteriorum sp. nov., isolated from cyanobacterial aggregates in a eutrophic lake.</title>
        <authorList>
            <person name="Cai H."/>
        </authorList>
    </citation>
    <scope>NUCLEOTIDE SEQUENCE [LARGE SCALE GENOMIC DNA]</scope>
    <source>
        <strain evidence="3">TH1-14</strain>
    </source>
</reference>
<evidence type="ECO:0000313" key="3">
    <source>
        <dbReference type="Proteomes" id="UP000216998"/>
    </source>
</evidence>